<gene>
    <name evidence="2" type="ORF">HF999_14650</name>
</gene>
<sequence>MNAVVDRRRAETRALAELGCSEIAGTADGIHGVHRAISDRVFRYVRLGVGPAVAPVRAVHDGITDGVYASISAVARTVGRVAAIGADWPGDRPPSETARGAALIGAVLGLIGDDLEAQGSPLAADPVTVRVDGAIVHLGEGPVPPDRLDPAEVFDGAAGRIVVLLHGLTETEHAWGVGGPDADDYGVRLAVDLGYTPVYVRYNSGRHISDNGRDLAELLERLVATWPVPVTDLVLIGHSMGGLVARSAAHRADEAVMAWPAAVSATVSLGTPHTGAPLEQVAHYGSAALAAIPETAPFGRLLRRRSAGIRDLRGGSIVDEDWQGRDADALGRAVAAEVPLLDGAEHFFVAATVTRNAANPVGRIIGDGLVLAPSAAGLGAASGSLRHRRARRVGFTAEAGMHLGGAHHFALLRSDAVYEQMLAWLGQRERAGVTGA</sequence>
<dbReference type="Pfam" id="PF07819">
    <property type="entry name" value="PGAP1"/>
    <property type="match status" value="1"/>
</dbReference>
<dbReference type="GO" id="GO:0016788">
    <property type="term" value="F:hydrolase activity, acting on ester bonds"/>
    <property type="evidence" value="ECO:0007669"/>
    <property type="project" value="InterPro"/>
</dbReference>
<keyword evidence="2" id="KW-0378">Hydrolase</keyword>
<organism evidence="2 3">
    <name type="scientific">Tsukamurella spumae</name>
    <dbReference type="NCBI Taxonomy" id="44753"/>
    <lineage>
        <taxon>Bacteria</taxon>
        <taxon>Bacillati</taxon>
        <taxon>Actinomycetota</taxon>
        <taxon>Actinomycetes</taxon>
        <taxon>Mycobacteriales</taxon>
        <taxon>Tsukamurellaceae</taxon>
        <taxon>Tsukamurella</taxon>
    </lineage>
</organism>
<evidence type="ECO:0000313" key="3">
    <source>
        <dbReference type="Proteomes" id="UP000582646"/>
    </source>
</evidence>
<feature type="domain" description="GPI inositol-deacylase PGAP1-like alpha/beta" evidence="1">
    <location>
        <begin position="227"/>
        <end position="279"/>
    </location>
</feature>
<dbReference type="InterPro" id="IPR012908">
    <property type="entry name" value="PGAP1-ab_dom-like"/>
</dbReference>
<evidence type="ECO:0000259" key="1">
    <source>
        <dbReference type="Pfam" id="PF07819"/>
    </source>
</evidence>
<name>A0A846X2P7_9ACTN</name>
<proteinExistence type="predicted"/>
<protein>
    <submittedName>
        <fullName evidence="2">Alpha/beta hydrolase</fullName>
    </submittedName>
</protein>
<dbReference type="RefSeq" id="WP_168546596.1">
    <property type="nucleotide sequence ID" value="NZ_BAAAKS010000050.1"/>
</dbReference>
<keyword evidence="3" id="KW-1185">Reference proteome</keyword>
<dbReference type="AlphaFoldDB" id="A0A846X2P7"/>
<dbReference type="SUPFAM" id="SSF53474">
    <property type="entry name" value="alpha/beta-Hydrolases"/>
    <property type="match status" value="1"/>
</dbReference>
<dbReference type="Gene3D" id="3.40.50.1820">
    <property type="entry name" value="alpha/beta hydrolase"/>
    <property type="match status" value="1"/>
</dbReference>
<dbReference type="EMBL" id="JAAXOQ010000019">
    <property type="protein sequence ID" value="NKY19604.1"/>
    <property type="molecule type" value="Genomic_DNA"/>
</dbReference>
<reference evidence="2 3" key="1">
    <citation type="submission" date="2020-04" db="EMBL/GenBank/DDBJ databases">
        <title>MicrobeNet Type strains.</title>
        <authorList>
            <person name="Nicholson A.C."/>
        </authorList>
    </citation>
    <scope>NUCLEOTIDE SEQUENCE [LARGE SCALE GENOMIC DNA]</scope>
    <source>
        <strain evidence="2 3">DSM 44113</strain>
    </source>
</reference>
<evidence type="ECO:0000313" key="2">
    <source>
        <dbReference type="EMBL" id="NKY19604.1"/>
    </source>
</evidence>
<accession>A0A846X2P7</accession>
<comment type="caution">
    <text evidence="2">The sequence shown here is derived from an EMBL/GenBank/DDBJ whole genome shotgun (WGS) entry which is preliminary data.</text>
</comment>
<dbReference type="InterPro" id="IPR029058">
    <property type="entry name" value="AB_hydrolase_fold"/>
</dbReference>
<dbReference type="Proteomes" id="UP000582646">
    <property type="component" value="Unassembled WGS sequence"/>
</dbReference>